<evidence type="ECO:0000313" key="20">
    <source>
        <dbReference type="Proteomes" id="UP000542125"/>
    </source>
</evidence>
<evidence type="ECO:0000256" key="4">
    <source>
        <dbReference type="ARBA" id="ARBA00022452"/>
    </source>
</evidence>
<keyword evidence="6 14" id="KW-0812">Transmembrane</keyword>
<dbReference type="GO" id="GO:0009279">
    <property type="term" value="C:cell outer membrane"/>
    <property type="evidence" value="ECO:0007669"/>
    <property type="project" value="UniProtKB-SubCell"/>
</dbReference>
<feature type="chain" id="PRO_5031116537" evidence="16">
    <location>
        <begin position="22"/>
        <end position="751"/>
    </location>
</feature>
<evidence type="ECO:0000256" key="12">
    <source>
        <dbReference type="ARBA" id="ARBA00023170"/>
    </source>
</evidence>
<keyword evidence="13 14" id="KW-0998">Cell outer membrane</keyword>
<comment type="caution">
    <text evidence="19">The sequence shown here is derived from an EMBL/GenBank/DDBJ whole genome shotgun (WGS) entry which is preliminary data.</text>
</comment>
<dbReference type="InterPro" id="IPR000531">
    <property type="entry name" value="Beta-barrel_TonB"/>
</dbReference>
<keyword evidence="10 15" id="KW-0798">TonB box</keyword>
<keyword evidence="12 19" id="KW-0675">Receptor</keyword>
<feature type="domain" description="TonB-dependent receptor-like beta-barrel" evidence="17">
    <location>
        <begin position="242"/>
        <end position="720"/>
    </location>
</feature>
<feature type="domain" description="TonB-dependent receptor plug" evidence="18">
    <location>
        <begin position="61"/>
        <end position="159"/>
    </location>
</feature>
<dbReference type="SUPFAM" id="SSF56935">
    <property type="entry name" value="Porins"/>
    <property type="match status" value="1"/>
</dbReference>
<keyword evidence="4 14" id="KW-1134">Transmembrane beta strand</keyword>
<evidence type="ECO:0000256" key="11">
    <source>
        <dbReference type="ARBA" id="ARBA00023136"/>
    </source>
</evidence>
<evidence type="ECO:0000256" key="16">
    <source>
        <dbReference type="SAM" id="SignalP"/>
    </source>
</evidence>
<evidence type="ECO:0000256" key="8">
    <source>
        <dbReference type="ARBA" id="ARBA00023004"/>
    </source>
</evidence>
<proteinExistence type="inferred from homology"/>
<evidence type="ECO:0000256" key="1">
    <source>
        <dbReference type="ARBA" id="ARBA00004571"/>
    </source>
</evidence>
<dbReference type="EMBL" id="JACBYR010000001">
    <property type="protein sequence ID" value="NYE84772.1"/>
    <property type="molecule type" value="Genomic_DNA"/>
</dbReference>
<dbReference type="InterPro" id="IPR012910">
    <property type="entry name" value="Plug_dom"/>
</dbReference>
<keyword evidence="8" id="KW-0408">Iron</keyword>
<dbReference type="RefSeq" id="WP_257021922.1">
    <property type="nucleotide sequence ID" value="NZ_JACBYR010000001.1"/>
</dbReference>
<keyword evidence="7 16" id="KW-0732">Signal</keyword>
<feature type="signal peptide" evidence="16">
    <location>
        <begin position="1"/>
        <end position="21"/>
    </location>
</feature>
<comment type="similarity">
    <text evidence="2 14 15">Belongs to the TonB-dependent receptor family.</text>
</comment>
<evidence type="ECO:0000256" key="2">
    <source>
        <dbReference type="ARBA" id="ARBA00009810"/>
    </source>
</evidence>
<dbReference type="CDD" id="cd01347">
    <property type="entry name" value="ligand_gated_channel"/>
    <property type="match status" value="1"/>
</dbReference>
<dbReference type="GO" id="GO:0015344">
    <property type="term" value="F:siderophore uptake transmembrane transporter activity"/>
    <property type="evidence" value="ECO:0007669"/>
    <property type="project" value="TreeGrafter"/>
</dbReference>
<dbReference type="Gene3D" id="2.40.170.20">
    <property type="entry name" value="TonB-dependent receptor, beta-barrel domain"/>
    <property type="match status" value="1"/>
</dbReference>
<evidence type="ECO:0000256" key="14">
    <source>
        <dbReference type="PROSITE-ProRule" id="PRU01360"/>
    </source>
</evidence>
<evidence type="ECO:0000256" key="9">
    <source>
        <dbReference type="ARBA" id="ARBA00023065"/>
    </source>
</evidence>
<keyword evidence="3 14" id="KW-0813">Transport</keyword>
<dbReference type="PANTHER" id="PTHR32552">
    <property type="entry name" value="FERRICHROME IRON RECEPTOR-RELATED"/>
    <property type="match status" value="1"/>
</dbReference>
<evidence type="ECO:0000256" key="15">
    <source>
        <dbReference type="RuleBase" id="RU003357"/>
    </source>
</evidence>
<comment type="subcellular location">
    <subcellularLocation>
        <location evidence="1 14">Cell outer membrane</location>
        <topology evidence="1 14">Multi-pass membrane protein</topology>
    </subcellularLocation>
</comment>
<dbReference type="GO" id="GO:0038023">
    <property type="term" value="F:signaling receptor activity"/>
    <property type="evidence" value="ECO:0007669"/>
    <property type="project" value="InterPro"/>
</dbReference>
<dbReference type="PANTHER" id="PTHR32552:SF89">
    <property type="entry name" value="CATECHOLATE SIDEROPHORE RECEPTOR FIU"/>
    <property type="match status" value="1"/>
</dbReference>
<dbReference type="AlphaFoldDB" id="A0A7Y9IX95"/>
<keyword evidence="9" id="KW-0406">Ion transport</keyword>
<evidence type="ECO:0000256" key="3">
    <source>
        <dbReference type="ARBA" id="ARBA00022448"/>
    </source>
</evidence>
<dbReference type="InterPro" id="IPR010105">
    <property type="entry name" value="TonB_sidphr_rcpt"/>
</dbReference>
<keyword evidence="20" id="KW-1185">Reference proteome</keyword>
<dbReference type="Proteomes" id="UP000542125">
    <property type="component" value="Unassembled WGS sequence"/>
</dbReference>
<dbReference type="PROSITE" id="PS52016">
    <property type="entry name" value="TONB_DEPENDENT_REC_3"/>
    <property type="match status" value="1"/>
</dbReference>
<evidence type="ECO:0000256" key="10">
    <source>
        <dbReference type="ARBA" id="ARBA00023077"/>
    </source>
</evidence>
<reference evidence="19 20" key="1">
    <citation type="submission" date="2020-07" db="EMBL/GenBank/DDBJ databases">
        <title>Genomic Encyclopedia of Type Strains, Phase IV (KMG-V): Genome sequencing to study the core and pangenomes of soil and plant-associated prokaryotes.</title>
        <authorList>
            <person name="Whitman W."/>
        </authorList>
    </citation>
    <scope>NUCLEOTIDE SEQUENCE [LARGE SCALE GENOMIC DNA]</scope>
    <source>
        <strain evidence="19 20">SAS40</strain>
    </source>
</reference>
<evidence type="ECO:0000256" key="5">
    <source>
        <dbReference type="ARBA" id="ARBA00022496"/>
    </source>
</evidence>
<accession>A0A7Y9IX95</accession>
<dbReference type="GO" id="GO:0015891">
    <property type="term" value="P:siderophore transport"/>
    <property type="evidence" value="ECO:0007669"/>
    <property type="project" value="InterPro"/>
</dbReference>
<dbReference type="NCBIfam" id="TIGR01783">
    <property type="entry name" value="TonB-siderophor"/>
    <property type="match status" value="1"/>
</dbReference>
<dbReference type="Pfam" id="PF00593">
    <property type="entry name" value="TonB_dep_Rec_b-barrel"/>
    <property type="match status" value="1"/>
</dbReference>
<keyword evidence="11 14" id="KW-0472">Membrane</keyword>
<evidence type="ECO:0000256" key="7">
    <source>
        <dbReference type="ARBA" id="ARBA00022729"/>
    </source>
</evidence>
<gene>
    <name evidence="19" type="ORF">FHW18_004043</name>
</gene>
<dbReference type="Pfam" id="PF07715">
    <property type="entry name" value="Plug"/>
    <property type="match status" value="1"/>
</dbReference>
<evidence type="ECO:0000256" key="6">
    <source>
        <dbReference type="ARBA" id="ARBA00022692"/>
    </source>
</evidence>
<evidence type="ECO:0000259" key="17">
    <source>
        <dbReference type="Pfam" id="PF00593"/>
    </source>
</evidence>
<protein>
    <submittedName>
        <fullName evidence="19">Catecholate siderophore receptor</fullName>
    </submittedName>
</protein>
<keyword evidence="5" id="KW-0410">Iron transport</keyword>
<dbReference type="Gene3D" id="2.170.130.10">
    <property type="entry name" value="TonB-dependent receptor, plug domain"/>
    <property type="match status" value="1"/>
</dbReference>
<organism evidence="19 20">
    <name type="scientific">Pigmentiphaga litoralis</name>
    <dbReference type="NCBI Taxonomy" id="516702"/>
    <lineage>
        <taxon>Bacteria</taxon>
        <taxon>Pseudomonadati</taxon>
        <taxon>Pseudomonadota</taxon>
        <taxon>Betaproteobacteria</taxon>
        <taxon>Burkholderiales</taxon>
        <taxon>Alcaligenaceae</taxon>
        <taxon>Pigmentiphaga</taxon>
    </lineage>
</organism>
<evidence type="ECO:0000256" key="13">
    <source>
        <dbReference type="ARBA" id="ARBA00023237"/>
    </source>
</evidence>
<name>A0A7Y9IX95_9BURK</name>
<dbReference type="InterPro" id="IPR039426">
    <property type="entry name" value="TonB-dep_rcpt-like"/>
</dbReference>
<evidence type="ECO:0000259" key="18">
    <source>
        <dbReference type="Pfam" id="PF07715"/>
    </source>
</evidence>
<dbReference type="InterPro" id="IPR037066">
    <property type="entry name" value="Plug_dom_sf"/>
</dbReference>
<sequence length="751" mass="80382">MAVPLAAALGGVLAVSGAAHAQTTPEASRQPAQLTPIAVEGQADAPYKVEQSSNSKFTAPLVDTPKSVTIIPQELINSTASSTLVEALRTTPGITFGAGEGGNPLGDRPFIRGYDAQASTFIDGLRDIGATSREVFNLEQIEVTKGPDGAYGGRGGAGGSLNLISKTAKAENFVSGSLGLGTDNYKRGTVDGNWRLGDNAAFRLNALVHDADVPGRDAVDVSRWGIAPTLTLGLNSPTRVILSYYHMQTDDLPDSGIPFRYGTAASIPAGVTEISPVSVNRHNFYGLANSDFRKTRSDIATARIEHDFDNGLHIRNTTRYTDATQRYVYTQPDDSQGNVNRGLVWRRANTRNSDTDSIANQTEIYGKKELFGFEHSFTTGVEFSREESHVGSYIINTRGSGSGATNACAVGSGAVSGYNCASLYNPNPNDPWTGTINPGDKTTTARVTSASIYGFDTIKWSDQWLTNIGLRVDDYRTRYNNTAGTTPQGTNARRDDTLFNYQLGLIYKPAPNGSVYASYATSSTPVGSNLTEGAGDNGITPGRGNVGLNAADLAPEKNKSLEFGTKWNLLNNNLAVNAAVFRIETTNARVTNPDNTYSMSGGRSINGFELGASGNITNKWQVFGGYTFLKSKITDNGPVLANQGAVGQEFPNTPEHSFSLWSTYNVLPDLSVGGGAFYTGKQYGSAAAVRRYIPGALRFDAVATYRINRNLTAQLNVLNLTNKFYYTSTYSTHYASVGNGRAAIASLNFRY</sequence>
<evidence type="ECO:0000313" key="19">
    <source>
        <dbReference type="EMBL" id="NYE84772.1"/>
    </source>
</evidence>
<dbReference type="InterPro" id="IPR036942">
    <property type="entry name" value="Beta-barrel_TonB_sf"/>
</dbReference>